<comment type="function">
    <text evidence="1">Could be involved in insertion of integral membrane proteins into the membrane.</text>
</comment>
<dbReference type="NCBIfam" id="TIGR00278">
    <property type="entry name" value="membrane protein insertion efficiency factor YidD"/>
    <property type="match status" value="1"/>
</dbReference>
<dbReference type="PANTHER" id="PTHR33383">
    <property type="entry name" value="MEMBRANE PROTEIN INSERTION EFFICIENCY FACTOR-RELATED"/>
    <property type="match status" value="1"/>
</dbReference>
<name>A0ABW3J3D4_9FLAO</name>
<evidence type="ECO:0000313" key="2">
    <source>
        <dbReference type="EMBL" id="MFD0984626.1"/>
    </source>
</evidence>
<gene>
    <name evidence="2" type="primary">yidD</name>
    <name evidence="2" type="ORF">ACFQ0S_09090</name>
</gene>
<comment type="subcellular location">
    <subcellularLocation>
        <location evidence="1">Cell membrane</location>
        <topology evidence="1">Peripheral membrane protein</topology>
        <orientation evidence="1">Cytoplasmic side</orientation>
    </subcellularLocation>
</comment>
<keyword evidence="1" id="KW-1003">Cell membrane</keyword>
<accession>A0ABW3J3D4</accession>
<dbReference type="PANTHER" id="PTHR33383:SF1">
    <property type="entry name" value="MEMBRANE PROTEIN INSERTION EFFICIENCY FACTOR-RELATED"/>
    <property type="match status" value="1"/>
</dbReference>
<protein>
    <recommendedName>
        <fullName evidence="1">Putative membrane protein insertion efficiency factor</fullName>
    </recommendedName>
</protein>
<comment type="similarity">
    <text evidence="1">Belongs to the UPF0161 family.</text>
</comment>
<dbReference type="Proteomes" id="UP001597051">
    <property type="component" value="Unassembled WGS sequence"/>
</dbReference>
<dbReference type="EMBL" id="JBHTIZ010000023">
    <property type="protein sequence ID" value="MFD0984626.1"/>
    <property type="molecule type" value="Genomic_DNA"/>
</dbReference>
<sequence length="102" mass="11751">MAKTELLLLYKLTVKRVLILPFLFIVRFYQVAISPFTPATCRFEPTCSHYAIESLKIHGLFYGSFLAAKRILSCHPWGKSGYDPVPTSQKEKELKMNCNHKE</sequence>
<organism evidence="2 3">
    <name type="scientific">Flavobacterium myungsuense</name>
    <dbReference type="NCBI Taxonomy" id="651823"/>
    <lineage>
        <taxon>Bacteria</taxon>
        <taxon>Pseudomonadati</taxon>
        <taxon>Bacteroidota</taxon>
        <taxon>Flavobacteriia</taxon>
        <taxon>Flavobacteriales</taxon>
        <taxon>Flavobacteriaceae</taxon>
        <taxon>Flavobacterium</taxon>
    </lineage>
</organism>
<keyword evidence="3" id="KW-1185">Reference proteome</keyword>
<reference evidence="3" key="1">
    <citation type="journal article" date="2019" name="Int. J. Syst. Evol. Microbiol.">
        <title>The Global Catalogue of Microorganisms (GCM) 10K type strain sequencing project: providing services to taxonomists for standard genome sequencing and annotation.</title>
        <authorList>
            <consortium name="The Broad Institute Genomics Platform"/>
            <consortium name="The Broad Institute Genome Sequencing Center for Infectious Disease"/>
            <person name="Wu L."/>
            <person name="Ma J."/>
        </authorList>
    </citation>
    <scope>NUCLEOTIDE SEQUENCE [LARGE SCALE GENOMIC DNA]</scope>
    <source>
        <strain evidence="3">CECT 7649</strain>
    </source>
</reference>
<dbReference type="SMART" id="SM01234">
    <property type="entry name" value="Haemolytic"/>
    <property type="match status" value="1"/>
</dbReference>
<evidence type="ECO:0000313" key="3">
    <source>
        <dbReference type="Proteomes" id="UP001597051"/>
    </source>
</evidence>
<evidence type="ECO:0000256" key="1">
    <source>
        <dbReference type="HAMAP-Rule" id="MF_00386"/>
    </source>
</evidence>
<keyword evidence="1" id="KW-0472">Membrane</keyword>
<dbReference type="Pfam" id="PF01809">
    <property type="entry name" value="YidD"/>
    <property type="match status" value="1"/>
</dbReference>
<proteinExistence type="inferred from homology"/>
<comment type="caution">
    <text evidence="2">The sequence shown here is derived from an EMBL/GenBank/DDBJ whole genome shotgun (WGS) entry which is preliminary data.</text>
</comment>
<dbReference type="InterPro" id="IPR002696">
    <property type="entry name" value="Membr_insert_effic_factor_YidD"/>
</dbReference>
<dbReference type="HAMAP" id="MF_00386">
    <property type="entry name" value="UPF0161_YidD"/>
    <property type="match status" value="1"/>
</dbReference>
<dbReference type="RefSeq" id="WP_379755881.1">
    <property type="nucleotide sequence ID" value="NZ_JBHSYB010000024.1"/>
</dbReference>